<evidence type="ECO:0000313" key="3">
    <source>
        <dbReference type="Proteomes" id="UP001139450"/>
    </source>
</evidence>
<accession>A0A9X1X334</accession>
<protein>
    <submittedName>
        <fullName evidence="2">Uncharacterized protein</fullName>
    </submittedName>
</protein>
<comment type="caution">
    <text evidence="2">The sequence shown here is derived from an EMBL/GenBank/DDBJ whole genome shotgun (WGS) entry which is preliminary data.</text>
</comment>
<feature type="transmembrane region" description="Helical" evidence="1">
    <location>
        <begin position="46"/>
        <end position="66"/>
    </location>
</feature>
<reference evidence="2" key="1">
    <citation type="submission" date="2022-04" db="EMBL/GenBank/DDBJ databases">
        <title>Mucilaginibacter sp. RS28 isolated from freshwater.</title>
        <authorList>
            <person name="Ko S.-R."/>
        </authorList>
    </citation>
    <scope>NUCLEOTIDE SEQUENCE</scope>
    <source>
        <strain evidence="2">RS28</strain>
    </source>
</reference>
<feature type="transmembrane region" description="Helical" evidence="1">
    <location>
        <begin position="101"/>
        <end position="122"/>
    </location>
</feature>
<dbReference type="RefSeq" id="WP_245130071.1">
    <property type="nucleotide sequence ID" value="NZ_JALJEJ010000004.1"/>
</dbReference>
<feature type="transmembrane region" description="Helical" evidence="1">
    <location>
        <begin position="373"/>
        <end position="395"/>
    </location>
</feature>
<feature type="transmembrane region" description="Helical" evidence="1">
    <location>
        <begin position="217"/>
        <end position="235"/>
    </location>
</feature>
<keyword evidence="3" id="KW-1185">Reference proteome</keyword>
<keyword evidence="1" id="KW-0472">Membrane</keyword>
<feature type="transmembrane region" description="Helical" evidence="1">
    <location>
        <begin position="21"/>
        <end position="40"/>
    </location>
</feature>
<proteinExistence type="predicted"/>
<keyword evidence="1" id="KW-1133">Transmembrane helix</keyword>
<feature type="transmembrane region" description="Helical" evidence="1">
    <location>
        <begin position="426"/>
        <end position="443"/>
    </location>
</feature>
<keyword evidence="1" id="KW-0812">Transmembrane</keyword>
<feature type="transmembrane region" description="Helical" evidence="1">
    <location>
        <begin position="78"/>
        <end position="95"/>
    </location>
</feature>
<gene>
    <name evidence="2" type="ORF">MUY27_10970</name>
</gene>
<name>A0A9X1X334_9SPHI</name>
<feature type="transmembrane region" description="Helical" evidence="1">
    <location>
        <begin position="190"/>
        <end position="210"/>
    </location>
</feature>
<organism evidence="2 3">
    <name type="scientific">Mucilaginibacter straminoryzae</name>
    <dbReference type="NCBI Taxonomy" id="2932774"/>
    <lineage>
        <taxon>Bacteria</taxon>
        <taxon>Pseudomonadati</taxon>
        <taxon>Bacteroidota</taxon>
        <taxon>Sphingobacteriia</taxon>
        <taxon>Sphingobacteriales</taxon>
        <taxon>Sphingobacteriaceae</taxon>
        <taxon>Mucilaginibacter</taxon>
    </lineage>
</organism>
<dbReference type="EMBL" id="JALJEJ010000004">
    <property type="protein sequence ID" value="MCJ8210234.1"/>
    <property type="molecule type" value="Genomic_DNA"/>
</dbReference>
<dbReference type="Proteomes" id="UP001139450">
    <property type="component" value="Unassembled WGS sequence"/>
</dbReference>
<evidence type="ECO:0000256" key="1">
    <source>
        <dbReference type="SAM" id="Phobius"/>
    </source>
</evidence>
<evidence type="ECO:0000313" key="2">
    <source>
        <dbReference type="EMBL" id="MCJ8210234.1"/>
    </source>
</evidence>
<feature type="transmembrane region" description="Helical" evidence="1">
    <location>
        <begin position="134"/>
        <end position="154"/>
    </location>
</feature>
<feature type="transmembrane region" description="Helical" evidence="1">
    <location>
        <begin position="265"/>
        <end position="285"/>
    </location>
</feature>
<sequence>MDRLSTLNRLRTDKLRVKAKTIVYALVFLLVFEGLVRKLLPSAIGLVIFFLKDVLCIYALTLVLNLNFKGLSNTILKSWKIIFIAFIPCIIQTALHDPVLAIFGIKQYLLYIVVGLLVPIAFPPSRILEFRTFLSIFIFLLIPTALIAIVQNSLPATHWLNRSVDGDSLEGFSAAGYLRVSSTFAFTGQYSWFLDVVCGFFAATFFFPSFKRKKKYLNILLLSLAGLSLGVGAFITGGRTAVLGCGGCLLIGFIFASIKSPGRFVLRGIAMIAVFFMLLGVIRAVKPEFFAAYDARSTGTEERSHSQEIEGRVSEELFAWVGWLFRQDLLPMLFGRGLGVMSNGSDKISAYAAVERSFGAEADYITTAWEGGVYLMIIWYGFRIWAIFFCIRIWVKSVNLGVPIAFLLGFVIIIGLYSFIAKQPPLNIWFWLTIGSIITLKNFDDERERVSKKRLANRQPQPML</sequence>
<feature type="transmembrane region" description="Helical" evidence="1">
    <location>
        <begin position="241"/>
        <end position="258"/>
    </location>
</feature>
<feature type="transmembrane region" description="Helical" evidence="1">
    <location>
        <begin position="402"/>
        <end position="420"/>
    </location>
</feature>
<dbReference type="AlphaFoldDB" id="A0A9X1X334"/>